<proteinExistence type="predicted"/>
<keyword evidence="2" id="KW-1185">Reference proteome</keyword>
<feature type="transmembrane region" description="Helical" evidence="1">
    <location>
        <begin position="63"/>
        <end position="81"/>
    </location>
</feature>
<feature type="transmembrane region" description="Helical" evidence="1">
    <location>
        <begin position="132"/>
        <end position="152"/>
    </location>
</feature>
<keyword evidence="1" id="KW-0472">Membrane</keyword>
<keyword evidence="1" id="KW-1133">Transmembrane helix</keyword>
<keyword evidence="1" id="KW-0812">Transmembrane</keyword>
<evidence type="ECO:0000313" key="3">
    <source>
        <dbReference type="WBParaSite" id="ACRNAN_scaffold345.g22696.t1"/>
    </source>
</evidence>
<accession>A0A914DQ48</accession>
<evidence type="ECO:0000256" key="1">
    <source>
        <dbReference type="SAM" id="Phobius"/>
    </source>
</evidence>
<name>A0A914DQ48_9BILA</name>
<dbReference type="WBParaSite" id="ACRNAN_scaffold345.g22696.t1">
    <property type="protein sequence ID" value="ACRNAN_scaffold345.g22696.t1"/>
    <property type="gene ID" value="ACRNAN_scaffold345.g22696"/>
</dbReference>
<feature type="transmembrane region" description="Helical" evidence="1">
    <location>
        <begin position="34"/>
        <end position="56"/>
    </location>
</feature>
<protein>
    <submittedName>
        <fullName evidence="3">Uncharacterized protein</fullName>
    </submittedName>
</protein>
<organism evidence="2 3">
    <name type="scientific">Acrobeloides nanus</name>
    <dbReference type="NCBI Taxonomy" id="290746"/>
    <lineage>
        <taxon>Eukaryota</taxon>
        <taxon>Metazoa</taxon>
        <taxon>Ecdysozoa</taxon>
        <taxon>Nematoda</taxon>
        <taxon>Chromadorea</taxon>
        <taxon>Rhabditida</taxon>
        <taxon>Tylenchina</taxon>
        <taxon>Cephalobomorpha</taxon>
        <taxon>Cephaloboidea</taxon>
        <taxon>Cephalobidae</taxon>
        <taxon>Acrobeloides</taxon>
    </lineage>
</organism>
<dbReference type="AlphaFoldDB" id="A0A914DQ48"/>
<reference evidence="3" key="1">
    <citation type="submission" date="2022-11" db="UniProtKB">
        <authorList>
            <consortium name="WormBaseParasite"/>
        </authorList>
    </citation>
    <scope>IDENTIFICATION</scope>
</reference>
<sequence length="186" mass="21140">MFTNQFQPSYPGTIPEVEYTDELKILRPTFSTHAFFQTILWLFIAGLGVAACLYGTNGLKEKLFVVLVILLYTLIAASASLTSKPSYIVGVYFIYIVANALILMTSIGFIYEYATKSKQTFISKSGPETFTIIFILCLYMLYSEILCLETLLETCRAIRKHDLKYKRNIENIFENLTKAMDSSQIV</sequence>
<evidence type="ECO:0000313" key="2">
    <source>
        <dbReference type="Proteomes" id="UP000887540"/>
    </source>
</evidence>
<feature type="transmembrane region" description="Helical" evidence="1">
    <location>
        <begin position="87"/>
        <end position="111"/>
    </location>
</feature>
<dbReference type="Proteomes" id="UP000887540">
    <property type="component" value="Unplaced"/>
</dbReference>